<feature type="compositionally biased region" description="Polar residues" evidence="1">
    <location>
        <begin position="35"/>
        <end position="49"/>
    </location>
</feature>
<reference evidence="3" key="1">
    <citation type="submission" date="2022-11" db="EMBL/GenBank/DDBJ databases">
        <title>Chromosomal genome sequence assembly and mating type (MAT) locus characterization of the leprose asexual lichenized fungus Lepraria neglecta (Nyl.) Erichsen.</title>
        <authorList>
            <person name="Allen J.L."/>
            <person name="Pfeffer B."/>
        </authorList>
    </citation>
    <scope>NUCLEOTIDE SEQUENCE</scope>
    <source>
        <strain evidence="3">Allen 5258</strain>
    </source>
</reference>
<protein>
    <recommendedName>
        <fullName evidence="2">Aminoglycoside phosphotransferase domain-containing protein</fullName>
    </recommendedName>
</protein>
<evidence type="ECO:0000256" key="1">
    <source>
        <dbReference type="SAM" id="MobiDB-lite"/>
    </source>
</evidence>
<gene>
    <name evidence="3" type="ORF">OEA41_007078</name>
</gene>
<dbReference type="InterPro" id="IPR011009">
    <property type="entry name" value="Kinase-like_dom_sf"/>
</dbReference>
<proteinExistence type="predicted"/>
<organism evidence="3 4">
    <name type="scientific">Lepraria neglecta</name>
    <dbReference type="NCBI Taxonomy" id="209136"/>
    <lineage>
        <taxon>Eukaryota</taxon>
        <taxon>Fungi</taxon>
        <taxon>Dikarya</taxon>
        <taxon>Ascomycota</taxon>
        <taxon>Pezizomycotina</taxon>
        <taxon>Lecanoromycetes</taxon>
        <taxon>OSLEUM clade</taxon>
        <taxon>Lecanoromycetidae</taxon>
        <taxon>Lecanorales</taxon>
        <taxon>Lecanorineae</taxon>
        <taxon>Stereocaulaceae</taxon>
        <taxon>Lepraria</taxon>
    </lineage>
</organism>
<evidence type="ECO:0000313" key="4">
    <source>
        <dbReference type="Proteomes" id="UP001276659"/>
    </source>
</evidence>
<dbReference type="Proteomes" id="UP001276659">
    <property type="component" value="Unassembled WGS sequence"/>
</dbReference>
<evidence type="ECO:0000259" key="2">
    <source>
        <dbReference type="Pfam" id="PF01636"/>
    </source>
</evidence>
<accession>A0AAD9Z911</accession>
<dbReference type="PANTHER" id="PTHR21310">
    <property type="entry name" value="AMINOGLYCOSIDE PHOSPHOTRANSFERASE-RELATED-RELATED"/>
    <property type="match status" value="1"/>
</dbReference>
<dbReference type="EMBL" id="JASNWA010000007">
    <property type="protein sequence ID" value="KAK3173746.1"/>
    <property type="molecule type" value="Genomic_DNA"/>
</dbReference>
<feature type="compositionally biased region" description="Acidic residues" evidence="1">
    <location>
        <begin position="9"/>
        <end position="30"/>
    </location>
</feature>
<name>A0AAD9Z911_9LECA</name>
<dbReference type="PANTHER" id="PTHR21310:SF56">
    <property type="entry name" value="AMINOGLYCOSIDE PHOSPHOTRANSFERASE DOMAIN-CONTAINING PROTEIN"/>
    <property type="match status" value="1"/>
</dbReference>
<dbReference type="SUPFAM" id="SSF56112">
    <property type="entry name" value="Protein kinase-like (PK-like)"/>
    <property type="match status" value="1"/>
</dbReference>
<dbReference type="InterPro" id="IPR051678">
    <property type="entry name" value="AGP_Transferase"/>
</dbReference>
<dbReference type="Pfam" id="PF01636">
    <property type="entry name" value="APH"/>
    <property type="match status" value="1"/>
</dbReference>
<comment type="caution">
    <text evidence="3">The sequence shown here is derived from an EMBL/GenBank/DDBJ whole genome shotgun (WGS) entry which is preliminary data.</text>
</comment>
<evidence type="ECO:0000313" key="3">
    <source>
        <dbReference type="EMBL" id="KAK3173746.1"/>
    </source>
</evidence>
<dbReference type="AlphaFoldDB" id="A0AAD9Z911"/>
<feature type="region of interest" description="Disordered" evidence="1">
    <location>
        <begin position="1"/>
        <end position="81"/>
    </location>
</feature>
<feature type="domain" description="Aminoglycoside phosphotransferase" evidence="2">
    <location>
        <begin position="176"/>
        <end position="413"/>
    </location>
</feature>
<keyword evidence="4" id="KW-1185">Reference proteome</keyword>
<dbReference type="InterPro" id="IPR002575">
    <property type="entry name" value="Aminoglycoside_PTrfase"/>
</dbReference>
<sequence>MESRRAEGIDDDDVTDYEDWQEDEDAQESGDEQKPSPSNPDIASASPNGTIEDENLEDNTTNNSTHVPDAQKTSSSTSRSSFFRAKSETSIIAHDQTPFEEFKLQVKELCHILWPESPKEPQGGSNSRILGVLSSRKLSRYRAARCPPKEFLIERMSGGTYNRVTGITIISADGEDPVRLVLRMPRIIWDASLERDVAILQYLRQHSKIPVPEVKAFDYTVKNPLKSPDVIQSRIPGMPLSTAARSGLSHEGWCTAAKEIGQIILEMQKLSHPHPRIIESSTDDDGVQSFTVEPFDIRSPYDMEWKQKKLDAATKDSLRKDYEKSTLWFIAAQLGRWRAKELRIEPTSILWRDHMHRLTDAASAMDRLYRLGHNKNCLSHRDLAARNITVEISSDDSLSVTGILNWDRACSAPR</sequence>